<dbReference type="RefSeq" id="WP_357780711.1">
    <property type="nucleotide sequence ID" value="NZ_JBFAKC010000002.1"/>
</dbReference>
<evidence type="ECO:0000313" key="3">
    <source>
        <dbReference type="Proteomes" id="UP001551695"/>
    </source>
</evidence>
<reference evidence="2 3" key="1">
    <citation type="submission" date="2024-06" db="EMBL/GenBank/DDBJ databases">
        <title>The Natural Products Discovery Center: Release of the First 8490 Sequenced Strains for Exploring Actinobacteria Biosynthetic Diversity.</title>
        <authorList>
            <person name="Kalkreuter E."/>
            <person name="Kautsar S.A."/>
            <person name="Yang D."/>
            <person name="Bader C.D."/>
            <person name="Teijaro C.N."/>
            <person name="Fluegel L."/>
            <person name="Davis C.M."/>
            <person name="Simpson J.R."/>
            <person name="Lauterbach L."/>
            <person name="Steele A.D."/>
            <person name="Gui C."/>
            <person name="Meng S."/>
            <person name="Li G."/>
            <person name="Viehrig K."/>
            <person name="Ye F."/>
            <person name="Su P."/>
            <person name="Kiefer A.F."/>
            <person name="Nichols A."/>
            <person name="Cepeda A.J."/>
            <person name="Yan W."/>
            <person name="Fan B."/>
            <person name="Jiang Y."/>
            <person name="Adhikari A."/>
            <person name="Zheng C.-J."/>
            <person name="Schuster L."/>
            <person name="Cowan T.M."/>
            <person name="Smanski M.J."/>
            <person name="Chevrette M.G."/>
            <person name="De Carvalho L.P.S."/>
            <person name="Shen B."/>
        </authorList>
    </citation>
    <scope>NUCLEOTIDE SEQUENCE [LARGE SCALE GENOMIC DNA]</scope>
    <source>
        <strain evidence="2 3">NPDC050403</strain>
    </source>
</reference>
<gene>
    <name evidence="2" type="ORF">AB0I48_06255</name>
</gene>
<feature type="region of interest" description="Disordered" evidence="1">
    <location>
        <begin position="379"/>
        <end position="558"/>
    </location>
</feature>
<comment type="caution">
    <text evidence="2">The sequence shown here is derived from an EMBL/GenBank/DDBJ whole genome shotgun (WGS) entry which is preliminary data.</text>
</comment>
<organism evidence="2 3">
    <name type="scientific">Nocardia aurea</name>
    <dbReference type="NCBI Taxonomy" id="2144174"/>
    <lineage>
        <taxon>Bacteria</taxon>
        <taxon>Bacillati</taxon>
        <taxon>Actinomycetota</taxon>
        <taxon>Actinomycetes</taxon>
        <taxon>Mycobacteriales</taxon>
        <taxon>Nocardiaceae</taxon>
        <taxon>Nocardia</taxon>
    </lineage>
</organism>
<feature type="compositionally biased region" description="Gly residues" evidence="1">
    <location>
        <begin position="429"/>
        <end position="446"/>
    </location>
</feature>
<dbReference type="EMBL" id="JBFAKC010000002">
    <property type="protein sequence ID" value="MEV0707152.1"/>
    <property type="molecule type" value="Genomic_DNA"/>
</dbReference>
<name>A0ABV3FP02_9NOCA</name>
<proteinExistence type="predicted"/>
<dbReference type="Proteomes" id="UP001551695">
    <property type="component" value="Unassembled WGS sequence"/>
</dbReference>
<keyword evidence="3" id="KW-1185">Reference proteome</keyword>
<feature type="compositionally biased region" description="Low complexity" evidence="1">
    <location>
        <begin position="388"/>
        <end position="428"/>
    </location>
</feature>
<feature type="compositionally biased region" description="Low complexity" evidence="1">
    <location>
        <begin position="471"/>
        <end position="503"/>
    </location>
</feature>
<evidence type="ECO:0000313" key="2">
    <source>
        <dbReference type="EMBL" id="MEV0707152.1"/>
    </source>
</evidence>
<feature type="compositionally biased region" description="Acidic residues" evidence="1">
    <location>
        <begin position="549"/>
        <end position="558"/>
    </location>
</feature>
<sequence>MKPIDTADTGLIMPQDQASASTQHAADDANQIAAAAAQSTPQAIQDLAMPQLPEDMEPIEAPEFFLSKKISDDAQSGGIGMPAGPGGLNGGAAPDAQGVLGAAPADVSGLLGEANTAISHATTQVQSAAQGVLDQANGVVGSALNSGAAQATQAAASVPTALSSLPAMPADPVAALMNGLSVPALPGVDQLVKPILDLLSSFGTGVMGALDPTQILSQASAVVDKAVALGKGSMATVEQVWEGQAARSASAASQQASVQGQETSTNGTDIAKLTEFAASDVQRGNTELVAVASSFVTQAVAMAPVIFTPPGQAALIASATEHLGNAVGVVNATRGQLAGKTAELNGVVAQMLGQSGLPAPQDVAQAAIQNIGEPLMSEAQDTATKAAGLGDSSGLSSLGSQSPTAAQSAGGSQGSSGSPSALGALGTARPGGSGGSGRGGGSGSGSGSSSSARPGTGSLGSTVSPLRSVPGLSGTSLGAAGGASTSTAGTGSSFMGSPAAGAAGAKGGDDDQHSRNVAPYQSIIGNDDLTGPLGESTPDVIGAPHSDELLSDYEQDQF</sequence>
<feature type="region of interest" description="Disordered" evidence="1">
    <location>
        <begin position="1"/>
        <end position="27"/>
    </location>
</feature>
<protein>
    <submittedName>
        <fullName evidence="2">Uncharacterized protein</fullName>
    </submittedName>
</protein>
<accession>A0ABV3FP02</accession>
<feature type="compositionally biased region" description="Low complexity" evidence="1">
    <location>
        <begin position="447"/>
        <end position="456"/>
    </location>
</feature>
<evidence type="ECO:0000256" key="1">
    <source>
        <dbReference type="SAM" id="MobiDB-lite"/>
    </source>
</evidence>